<dbReference type="GO" id="GO:0020037">
    <property type="term" value="F:heme binding"/>
    <property type="evidence" value="ECO:0007669"/>
    <property type="project" value="InterPro"/>
</dbReference>
<dbReference type="GO" id="GO:0035438">
    <property type="term" value="F:cyclic-di-GMP binding"/>
    <property type="evidence" value="ECO:0007669"/>
    <property type="project" value="InterPro"/>
</dbReference>
<dbReference type="Proteomes" id="UP000185678">
    <property type="component" value="Unassembled WGS sequence"/>
</dbReference>
<evidence type="ECO:0000313" key="4">
    <source>
        <dbReference type="EMBL" id="SIS99794.1"/>
    </source>
</evidence>
<dbReference type="Gene3D" id="1.10.490.10">
    <property type="entry name" value="Globins"/>
    <property type="match status" value="1"/>
</dbReference>
<sequence length="725" mass="79072">MPGPNPQHDRDDSPEHRILAFFGMGGDRAEDLRQVWGAIEPYLDGVLDRFYSDIQQTEELRGTLGKGPGLEQLKAAQKNHWKALLTGGLGPDYFRRAERIGIAHVRVGLTPDWYIGSYARLLTAMLGELQGDGTRITGLFGKKAGLSVTGMQTFIRAVMLDMSVALRAYFDLSSRENRQQESEAMASFIEEEMTTASRVAAEENAILLELSSAMTQTMDVIRLDAQTVQNSVESASSCIQAVADAAMEMETTSRETRSSVDQATLYVSSTVEQANEASGVIQALSEVGGRVANGLELIQGIAKQTNLLALNATIEAARAGEYGKGFAVVAHEVKDLARRTETAAGEIAVQVNDITGAVRAAVSAIEQIAQSIGGIRDITETVQKSTSEQMRSAQEINQTAGIAAASASEAEKGVLGIMEQVDHSADTASSLQTCAAKVTSEVEQLHSRLTVTVRGFPSADRRRSLRMPIEMDGRIVESGARVTLIEVSLGGAQARIAAKDVQPGALLTLDISRLGKVRVRVAGELPYGYRLEFLNVGDELRGRLQGILQQAAAETDSIKTYLAQRRDMVVQVIEKAVQERRLKPEELFDTQYQLIPGSNPPQFTVRYLPVFDAILPALQDEVLKELPKAALCCAVDRNGYLPTHNSQYSQPQGDDPAWNNAYCRNRRIFNDRTGLSAARNTKPFLLQTYARDIGDGNVVMMRDISMPLIICGQHWGALRLVMTLK</sequence>
<dbReference type="InterPro" id="IPR009050">
    <property type="entry name" value="Globin-like_sf"/>
</dbReference>
<dbReference type="AlphaFoldDB" id="A0A1N7NN56"/>
<dbReference type="SMART" id="SM00283">
    <property type="entry name" value="MA"/>
    <property type="match status" value="1"/>
</dbReference>
<dbReference type="Pfam" id="PF11563">
    <property type="entry name" value="Protoglobin"/>
    <property type="match status" value="1"/>
</dbReference>
<name>A0A1N7NN56_9PROT</name>
<gene>
    <name evidence="4" type="ORF">SAMN05421779_105250</name>
</gene>
<feature type="domain" description="Methyl-accepting transducer" evidence="3">
    <location>
        <begin position="189"/>
        <end position="443"/>
    </location>
</feature>
<dbReference type="EMBL" id="FTOA01000005">
    <property type="protein sequence ID" value="SIS99794.1"/>
    <property type="molecule type" value="Genomic_DNA"/>
</dbReference>
<organism evidence="4 5">
    <name type="scientific">Insolitispirillum peregrinum</name>
    <dbReference type="NCBI Taxonomy" id="80876"/>
    <lineage>
        <taxon>Bacteria</taxon>
        <taxon>Pseudomonadati</taxon>
        <taxon>Pseudomonadota</taxon>
        <taxon>Alphaproteobacteria</taxon>
        <taxon>Rhodospirillales</taxon>
        <taxon>Novispirillaceae</taxon>
        <taxon>Insolitispirillum</taxon>
    </lineage>
</organism>
<evidence type="ECO:0000256" key="2">
    <source>
        <dbReference type="PROSITE-ProRule" id="PRU00284"/>
    </source>
</evidence>
<dbReference type="InterPro" id="IPR004089">
    <property type="entry name" value="MCPsignal_dom"/>
</dbReference>
<dbReference type="PANTHER" id="PTHR32089">
    <property type="entry name" value="METHYL-ACCEPTING CHEMOTAXIS PROTEIN MCPB"/>
    <property type="match status" value="1"/>
</dbReference>
<dbReference type="OrthoDB" id="2489132at2"/>
<evidence type="ECO:0000256" key="1">
    <source>
        <dbReference type="ARBA" id="ARBA00023224"/>
    </source>
</evidence>
<keyword evidence="1 2" id="KW-0807">Transducer</keyword>
<dbReference type="GO" id="GO:0007165">
    <property type="term" value="P:signal transduction"/>
    <property type="evidence" value="ECO:0007669"/>
    <property type="project" value="UniProtKB-KW"/>
</dbReference>
<keyword evidence="5" id="KW-1185">Reference proteome</keyword>
<dbReference type="InterPro" id="IPR039379">
    <property type="entry name" value="Protoglobin_sensor_dom"/>
</dbReference>
<dbReference type="RefSeq" id="WP_076401161.1">
    <property type="nucleotide sequence ID" value="NZ_FTOA01000005.1"/>
</dbReference>
<dbReference type="CDD" id="cd01068">
    <property type="entry name" value="globin_sensor"/>
    <property type="match status" value="1"/>
</dbReference>
<evidence type="ECO:0000313" key="5">
    <source>
        <dbReference type="Proteomes" id="UP000185678"/>
    </source>
</evidence>
<dbReference type="InterPro" id="IPR044398">
    <property type="entry name" value="Globin-sensor_dom"/>
</dbReference>
<accession>A0A1N7NN56</accession>
<reference evidence="4 5" key="1">
    <citation type="submission" date="2017-01" db="EMBL/GenBank/DDBJ databases">
        <authorList>
            <person name="Mah S.A."/>
            <person name="Swanson W.J."/>
            <person name="Moy G.W."/>
            <person name="Vacquier V.D."/>
        </authorList>
    </citation>
    <scope>NUCLEOTIDE SEQUENCE [LARGE SCALE GENOMIC DNA]</scope>
    <source>
        <strain evidence="4 5">DSM 11589</strain>
    </source>
</reference>
<proteinExistence type="predicted"/>
<dbReference type="PROSITE" id="PS50111">
    <property type="entry name" value="CHEMOTAXIS_TRANSDUC_2"/>
    <property type="match status" value="1"/>
</dbReference>
<evidence type="ECO:0000259" key="3">
    <source>
        <dbReference type="PROSITE" id="PS50111"/>
    </source>
</evidence>
<dbReference type="Gene3D" id="1.10.287.950">
    <property type="entry name" value="Methyl-accepting chemotaxis protein"/>
    <property type="match status" value="1"/>
</dbReference>
<dbReference type="STRING" id="80876.SAMN05421779_105250"/>
<dbReference type="GO" id="GO:0016020">
    <property type="term" value="C:membrane"/>
    <property type="evidence" value="ECO:0007669"/>
    <property type="project" value="InterPro"/>
</dbReference>
<dbReference type="InterPro" id="IPR009875">
    <property type="entry name" value="PilZ_domain"/>
</dbReference>
<dbReference type="SUPFAM" id="SSF58104">
    <property type="entry name" value="Methyl-accepting chemotaxis protein (MCP) signaling domain"/>
    <property type="match status" value="1"/>
</dbReference>
<dbReference type="SUPFAM" id="SSF46458">
    <property type="entry name" value="Globin-like"/>
    <property type="match status" value="1"/>
</dbReference>
<dbReference type="GO" id="GO:0019825">
    <property type="term" value="F:oxygen binding"/>
    <property type="evidence" value="ECO:0007669"/>
    <property type="project" value="InterPro"/>
</dbReference>
<dbReference type="Pfam" id="PF00015">
    <property type="entry name" value="MCPsignal"/>
    <property type="match status" value="1"/>
</dbReference>
<dbReference type="Pfam" id="PF07238">
    <property type="entry name" value="PilZ"/>
    <property type="match status" value="1"/>
</dbReference>
<dbReference type="InterPro" id="IPR012292">
    <property type="entry name" value="Globin/Proto"/>
</dbReference>
<dbReference type="PANTHER" id="PTHR32089:SF112">
    <property type="entry name" value="LYSOZYME-LIKE PROTEIN-RELATED"/>
    <property type="match status" value="1"/>
</dbReference>
<protein>
    <submittedName>
        <fullName evidence="4">Methyl-accepting chemotaxis protein</fullName>
    </submittedName>
</protein>